<evidence type="ECO:0000256" key="1">
    <source>
        <dbReference type="ARBA" id="ARBA00046345"/>
    </source>
</evidence>
<dbReference type="GeneID" id="95967961"/>
<dbReference type="SUPFAM" id="SSF88723">
    <property type="entry name" value="PIN domain-like"/>
    <property type="match status" value="1"/>
</dbReference>
<dbReference type="PROSITE" id="PS50084">
    <property type="entry name" value="KH_TYPE_1"/>
    <property type="match status" value="1"/>
</dbReference>
<dbReference type="InterPro" id="IPR052041">
    <property type="entry name" value="Nucleic_acid_metab_PIN/TRAM"/>
</dbReference>
<feature type="domain" description="PIN" evidence="3">
    <location>
        <begin position="1"/>
        <end position="113"/>
    </location>
</feature>
<evidence type="ECO:0000313" key="4">
    <source>
        <dbReference type="EMBL" id="WYY00644.1"/>
    </source>
</evidence>
<dbReference type="InterPro" id="IPR002716">
    <property type="entry name" value="PIN_dom"/>
</dbReference>
<dbReference type="SMART" id="SM00670">
    <property type="entry name" value="PINc"/>
    <property type="match status" value="1"/>
</dbReference>
<dbReference type="InterPro" id="IPR004088">
    <property type="entry name" value="KH_dom_type_1"/>
</dbReference>
<evidence type="ECO:0000259" key="3">
    <source>
        <dbReference type="SMART" id="SM00670"/>
    </source>
</evidence>
<name>A0AAX4NHA9_9ARCH</name>
<evidence type="ECO:0000313" key="5">
    <source>
        <dbReference type="Proteomes" id="UP001451606"/>
    </source>
</evidence>
<reference evidence="4 5" key="1">
    <citation type="submission" date="2023-09" db="EMBL/GenBank/DDBJ databases">
        <authorList>
            <person name="Golyshina O.V."/>
            <person name="Lunev E.A."/>
            <person name="Bargiela R."/>
            <person name="Gaines M.C."/>
            <person name="Daum B."/>
            <person name="Bale N.J."/>
            <person name="Koenen M."/>
            <person name="Sinninghe Damst J.S."/>
            <person name="Yakimov M."/>
            <person name="Golyshin P.N."/>
        </authorList>
    </citation>
    <scope>NUCLEOTIDE SEQUENCE [LARGE SCALE GENOMIC DNA]</scope>
    <source>
        <strain evidence="4 5">M1</strain>
    </source>
</reference>
<keyword evidence="5" id="KW-1185">Reference proteome</keyword>
<dbReference type="InterPro" id="IPR027417">
    <property type="entry name" value="P-loop_NTPase"/>
</dbReference>
<dbReference type="PANTHER" id="PTHR11603">
    <property type="entry name" value="AAA FAMILY ATPASE"/>
    <property type="match status" value="1"/>
</dbReference>
<dbReference type="EMBL" id="CP133772">
    <property type="protein sequence ID" value="WYY00644.1"/>
    <property type="molecule type" value="Genomic_DNA"/>
</dbReference>
<dbReference type="InterPro" id="IPR029060">
    <property type="entry name" value="PIN-like_dom_sf"/>
</dbReference>
<dbReference type="SUPFAM" id="SSF54814">
    <property type="entry name" value="Prokaryotic type KH domain (KH-domain type II)"/>
    <property type="match status" value="1"/>
</dbReference>
<dbReference type="Proteomes" id="UP001451606">
    <property type="component" value="Chromosome"/>
</dbReference>
<sequence length="598" mass="67462">MDYVPDTSVIVDGRFNNFIKKKEGSKVILAEAMLAEIEHQANQGRSIGFAALQELKNLREMADANTIYLEVYGRRPSDWQIDKAKSGEIDEIIRSTAAELGATLVTGDNIQKDLAIIKGVTVEFLEHPKKVMRSIEEFFDETTTSVHLKAGQRPFMKKGVPGDVRIERHAEELSNIMVENIANDIVKRGKLDEKSFIEMDSYGATVIQLRDIRIVITRPPFSDDIEITAVRPIVKLNLEYYKPSAELINRLETQANGIIIAGAPGAGKSTFVQALAEHLSDQMKIVKTMEKPRDLQVKKDITQYTELEGSMEKTGDILLLVREDYTVFDEMRVTSDFRIYSDLRLAGVGMVGVVHATRPIDALQRFIGRVELGLIPQIIDTIVFIDKGNISKVLITEYVVKVPSGMTQEDLSRPVIVVKDFYTSVPVYEIYTFGDQIVVVPVSKKQEKKPIEAMALDRITETIRDYLGTSNVKVSLKDENRALIRVDEKYIPRLIGKKGVNISELEKKMGIKLDVEPEVFSEEEDGKIEVIPEIKNKIIYMDVKKRNVNVRIYADNILILQARSSSKGIIRIKMSSDLGIAITKYIKEGKKFTYSLIE</sequence>
<dbReference type="Pfam" id="PF00013">
    <property type="entry name" value="KH_1"/>
    <property type="match status" value="1"/>
</dbReference>
<dbReference type="KEGG" id="omr:OXIME_001224"/>
<organism evidence="4 5">
    <name type="scientific">Oxyplasma meridianum</name>
    <dbReference type="NCBI Taxonomy" id="3073602"/>
    <lineage>
        <taxon>Archaea</taxon>
        <taxon>Methanobacteriati</taxon>
        <taxon>Thermoplasmatota</taxon>
        <taxon>Thermoplasmata</taxon>
        <taxon>Thermoplasmatales</taxon>
        <taxon>Thermoplasmataceae</taxon>
        <taxon>Oxyplasma</taxon>
    </lineage>
</organism>
<dbReference type="CDD" id="cd09878">
    <property type="entry name" value="PIN_VapC_VirB11L-ATPase-like"/>
    <property type="match status" value="1"/>
</dbReference>
<gene>
    <name evidence="4" type="ORF">OXIME_001224</name>
</gene>
<dbReference type="InterPro" id="IPR009019">
    <property type="entry name" value="KH_sf_prok-type"/>
</dbReference>
<dbReference type="GO" id="GO:0003723">
    <property type="term" value="F:RNA binding"/>
    <property type="evidence" value="ECO:0007669"/>
    <property type="project" value="UniProtKB-UniRule"/>
</dbReference>
<comment type="similarity">
    <text evidence="1">In the N-terminal section; belongs to the PINc/VapC protein family.</text>
</comment>
<dbReference type="AlphaFoldDB" id="A0AAX4NHA9"/>
<dbReference type="Pfam" id="PF01850">
    <property type="entry name" value="PIN"/>
    <property type="match status" value="1"/>
</dbReference>
<keyword evidence="2" id="KW-0694">RNA-binding</keyword>
<dbReference type="SUPFAM" id="SSF52540">
    <property type="entry name" value="P-loop containing nucleoside triphosphate hydrolases"/>
    <property type="match status" value="1"/>
</dbReference>
<evidence type="ECO:0000256" key="2">
    <source>
        <dbReference type="PROSITE-ProRule" id="PRU00117"/>
    </source>
</evidence>
<dbReference type="Gene3D" id="3.40.50.1010">
    <property type="entry name" value="5'-nuclease"/>
    <property type="match status" value="1"/>
</dbReference>
<dbReference type="RefSeq" id="WP_393970978.1">
    <property type="nucleotide sequence ID" value="NZ_CP133772.1"/>
</dbReference>
<dbReference type="PANTHER" id="PTHR11603:SF147">
    <property type="entry name" value="MEMBRANE PROTEIN"/>
    <property type="match status" value="1"/>
</dbReference>
<dbReference type="NCBIfam" id="NF010335">
    <property type="entry name" value="PRK13764.1"/>
    <property type="match status" value="1"/>
</dbReference>
<proteinExistence type="inferred from homology"/>
<accession>A0AAX4NHA9</accession>
<dbReference type="Gene3D" id="3.40.50.300">
    <property type="entry name" value="P-loop containing nucleotide triphosphate hydrolases"/>
    <property type="match status" value="1"/>
</dbReference>
<protein>
    <submittedName>
        <fullName evidence="4">PINc/VapC family ATPase</fullName>
    </submittedName>
</protein>